<reference evidence="7 8" key="1">
    <citation type="submission" date="2014-04" db="EMBL/GenBank/DDBJ databases">
        <title>Evolutionary Origins and Diversification of the Mycorrhizal Mutualists.</title>
        <authorList>
            <consortium name="DOE Joint Genome Institute"/>
            <consortium name="Mycorrhizal Genomics Consortium"/>
            <person name="Kohler A."/>
            <person name="Kuo A."/>
            <person name="Nagy L.G."/>
            <person name="Floudas D."/>
            <person name="Copeland A."/>
            <person name="Barry K.W."/>
            <person name="Cichocki N."/>
            <person name="Veneault-Fourrey C."/>
            <person name="LaButti K."/>
            <person name="Lindquist E.A."/>
            <person name="Lipzen A."/>
            <person name="Lundell T."/>
            <person name="Morin E."/>
            <person name="Murat C."/>
            <person name="Riley R."/>
            <person name="Ohm R."/>
            <person name="Sun H."/>
            <person name="Tunlid A."/>
            <person name="Henrissat B."/>
            <person name="Grigoriev I.V."/>
            <person name="Hibbett D.S."/>
            <person name="Martin F."/>
        </authorList>
    </citation>
    <scope>NUCLEOTIDE SEQUENCE [LARGE SCALE GENOMIC DNA]</scope>
    <source>
        <strain evidence="7 8">Koide BX008</strain>
    </source>
</reference>
<feature type="region of interest" description="Disordered" evidence="5">
    <location>
        <begin position="161"/>
        <end position="181"/>
    </location>
</feature>
<name>A0A0C2TEH2_AMAMK</name>
<feature type="compositionally biased region" description="Acidic residues" evidence="5">
    <location>
        <begin position="1374"/>
        <end position="1386"/>
    </location>
</feature>
<dbReference type="InterPro" id="IPR018866">
    <property type="entry name" value="Znf-4CXXC_R1"/>
</dbReference>
<feature type="region of interest" description="Disordered" evidence="5">
    <location>
        <begin position="1365"/>
        <end position="1428"/>
    </location>
</feature>
<evidence type="ECO:0000256" key="5">
    <source>
        <dbReference type="SAM" id="MobiDB-lite"/>
    </source>
</evidence>
<evidence type="ECO:0000313" key="7">
    <source>
        <dbReference type="EMBL" id="KIL65239.1"/>
    </source>
</evidence>
<feature type="region of interest" description="Disordered" evidence="5">
    <location>
        <begin position="42"/>
        <end position="80"/>
    </location>
</feature>
<feature type="region of interest" description="Disordered" evidence="5">
    <location>
        <begin position="709"/>
        <end position="751"/>
    </location>
</feature>
<feature type="region of interest" description="Disordered" evidence="5">
    <location>
        <begin position="245"/>
        <end position="272"/>
    </location>
</feature>
<feature type="compositionally biased region" description="Polar residues" evidence="5">
    <location>
        <begin position="42"/>
        <end position="53"/>
    </location>
</feature>
<evidence type="ECO:0000313" key="8">
    <source>
        <dbReference type="Proteomes" id="UP000054549"/>
    </source>
</evidence>
<feature type="region of interest" description="Disordered" evidence="5">
    <location>
        <begin position="962"/>
        <end position="1002"/>
    </location>
</feature>
<keyword evidence="4" id="KW-0539">Nucleus</keyword>
<feature type="compositionally biased region" description="Polar residues" evidence="5">
    <location>
        <begin position="779"/>
        <end position="794"/>
    </location>
</feature>
<feature type="compositionally biased region" description="Basic and acidic residues" evidence="5">
    <location>
        <begin position="1417"/>
        <end position="1428"/>
    </location>
</feature>
<feature type="region of interest" description="Disordered" evidence="5">
    <location>
        <begin position="1027"/>
        <end position="1048"/>
    </location>
</feature>
<dbReference type="Proteomes" id="UP000054549">
    <property type="component" value="Unassembled WGS sequence"/>
</dbReference>
<feature type="compositionally biased region" description="Basic residues" evidence="5">
    <location>
        <begin position="570"/>
        <end position="589"/>
    </location>
</feature>
<feature type="compositionally biased region" description="Acidic residues" evidence="5">
    <location>
        <begin position="968"/>
        <end position="978"/>
    </location>
</feature>
<feature type="region of interest" description="Disordered" evidence="5">
    <location>
        <begin position="1"/>
        <end position="28"/>
    </location>
</feature>
<feature type="compositionally biased region" description="Basic and acidic residues" evidence="5">
    <location>
        <begin position="801"/>
        <end position="810"/>
    </location>
</feature>
<proteinExistence type="predicted"/>
<feature type="compositionally biased region" description="Basic residues" evidence="5">
    <location>
        <begin position="1039"/>
        <end position="1048"/>
    </location>
</feature>
<feature type="compositionally biased region" description="Polar residues" evidence="5">
    <location>
        <begin position="15"/>
        <end position="27"/>
    </location>
</feature>
<feature type="region of interest" description="Disordered" evidence="5">
    <location>
        <begin position="1141"/>
        <end position="1214"/>
    </location>
</feature>
<keyword evidence="8" id="KW-1185">Reference proteome</keyword>
<feature type="compositionally biased region" description="Basic and acidic residues" evidence="5">
    <location>
        <begin position="1142"/>
        <end position="1161"/>
    </location>
</feature>
<feature type="compositionally biased region" description="Low complexity" evidence="5">
    <location>
        <begin position="732"/>
        <end position="746"/>
    </location>
</feature>
<accession>A0A0C2TEH2</accession>
<feature type="compositionally biased region" description="Low complexity" evidence="5">
    <location>
        <begin position="928"/>
        <end position="939"/>
    </location>
</feature>
<evidence type="ECO:0000256" key="2">
    <source>
        <dbReference type="ARBA" id="ARBA00023015"/>
    </source>
</evidence>
<comment type="subcellular location">
    <subcellularLocation>
        <location evidence="1">Nucleus</location>
    </subcellularLocation>
</comment>
<feature type="region of interest" description="Disordered" evidence="5">
    <location>
        <begin position="444"/>
        <end position="598"/>
    </location>
</feature>
<feature type="compositionally biased region" description="Basic and acidic residues" evidence="5">
    <location>
        <begin position="545"/>
        <end position="569"/>
    </location>
</feature>
<evidence type="ECO:0000256" key="4">
    <source>
        <dbReference type="ARBA" id="ARBA00023242"/>
    </source>
</evidence>
<dbReference type="EMBL" id="KN818243">
    <property type="protein sequence ID" value="KIL65239.1"/>
    <property type="molecule type" value="Genomic_DNA"/>
</dbReference>
<keyword evidence="3" id="KW-0804">Transcription</keyword>
<sequence>MKSYTLANWDGGLTNGNTSANTSAKTSETADVRKTIAIINGRSQTGAPNTNGHIPTGDTRHSSGGSRGRREMNDTGKSSLNGLQHANVFYTGSDLSTRSTVNGCATLTKNGTQSNPPFIKFNNKPSFGHRNALSVHREDSFKDGAILARASSSRVQVFSQRGTHVQRTTATTSQNPSDVRDTADGQMVLAMDVDDSSSSADAEGEEVDEDSDDALLIKDMLLEHEPSSPTCPSDSLEDDRQLSPLFTPVASPQDNNRRKPVESPFIPWPASPVPRTRDIAPFSTTVQSPPLPSSSPSLAEGIFSLPITTINPQKRRIEVAKPRGRKRKRMVLSHIEIPPFPLTCPRESYFPSSSSMAAYSPILLPRPAKQLAHLKVQKTMAETRRIASEINLDVEQFDDGRDSTYKPSSYTVKKKNATPGPSRTSVVPCSVSPSPPVAASWQAFAKEPSPPTTTETSTTSDHPMPVSKDTAIVYTKEPSPPNDPESNPTSNRPTPVPELTPAAVPSHLTPAKPSTQEPSFGLDSSPLSSLPSSQISPLSLPPLPKAEEKRKYKKRLRDEGRETESDNPKLKKKSKTARGSRSKNKKRIVQHTPAEGKKGRQMMMLPGSCRYDRDRDILRFFVRGIPPTQHCVLAMNTRHVRQCKDVHQDQSYFVDVAVTKRTGAVARTFLAFPPPSSAAVGDGDQYYLGGVVQELVEIEHEQEDVVQASLPPKRSKEEEECPASQAVVQDAPSTVPSVSGSSSLSPQHFGQDQDQAGYVHLETENILDQFLTGFCPSPHSASHQRQSSGSNNLEPLSGDHLTSHRSRDDGYDSGTLSRALVSVDCDPFLSGASYFLESSTADSWPKRAELSEDKHSNEPSVVNDTIDPSVLRGEDFEEPSAIQDYRLQEDPITYSASRPLSPQTVDGSQSQQPYSELVMPSVDEDPFLSSPSGSPLPLSAHRPVVTPRRLLDMVDIRDLDLPSVSSESDNDQAGENDDPAYTASSSKLEAGTPRRKGPRIVSAKELARIQRQKALEREEQQKRLMATLKASLPPAPATKPKKSGRSFKIRAPPTTTKWECGPDYTTCHHCRGRSYRLKMTCKCGRPWCNRCIITKYDQPFDANMRGWVCPCCQNACRCDLCTKKRGETYISTRTWGPLSKIKTKDAKDVQATRSKRDEPKRNPFLSEEEGDFDLANDTDEDEKSEDEPTAPVPQTSKRQITLRAEKPFPPTEIVGTPGSHWAAVYSLTGERVTTAIVGEGNRTVTVSCSVEALLLTAGISRRKKRLFIGRVQPCWGHDIVHKSKVRQLQEGSEDVTVKRLIRDGGEKKKNPRFEKRVYIGNPEVFLELGKRNKKEKGKHRADHDVVVPDEDSTNLRFSAYSLSPLSSLSSLPESETEDKEETESPEDAGVMAKDGEYESGANLGANPASSGLYGDIVADKNGHGQERDCLDIDASGNDHAVDEREGYRSRGQRLGRRLGIRLRPR</sequence>
<evidence type="ECO:0000256" key="3">
    <source>
        <dbReference type="ARBA" id="ARBA00023163"/>
    </source>
</evidence>
<feature type="region of interest" description="Disordered" evidence="5">
    <location>
        <begin position="847"/>
        <end position="873"/>
    </location>
</feature>
<dbReference type="Pfam" id="PF10497">
    <property type="entry name" value="zf-4CXXC_R1"/>
    <property type="match status" value="1"/>
</dbReference>
<dbReference type="STRING" id="946122.A0A0C2TEH2"/>
<feature type="compositionally biased region" description="Low complexity" evidence="5">
    <location>
        <begin position="518"/>
        <end position="538"/>
    </location>
</feature>
<organism evidence="7 8">
    <name type="scientific">Amanita muscaria (strain Koide BX008)</name>
    <dbReference type="NCBI Taxonomy" id="946122"/>
    <lineage>
        <taxon>Eukaryota</taxon>
        <taxon>Fungi</taxon>
        <taxon>Dikarya</taxon>
        <taxon>Basidiomycota</taxon>
        <taxon>Agaricomycotina</taxon>
        <taxon>Agaricomycetes</taxon>
        <taxon>Agaricomycetidae</taxon>
        <taxon>Agaricales</taxon>
        <taxon>Pluteineae</taxon>
        <taxon>Amanitaceae</taxon>
        <taxon>Amanita</taxon>
    </lineage>
</organism>
<dbReference type="HOGENOM" id="CLU_250506_0_0_1"/>
<feature type="region of interest" description="Disordered" evidence="5">
    <location>
        <begin position="777"/>
        <end position="811"/>
    </location>
</feature>
<feature type="compositionally biased region" description="Polar residues" evidence="5">
    <location>
        <begin position="161"/>
        <end position="177"/>
    </location>
</feature>
<dbReference type="OrthoDB" id="298344at2759"/>
<feature type="region of interest" description="Disordered" evidence="5">
    <location>
        <begin position="398"/>
        <end position="432"/>
    </location>
</feature>
<dbReference type="GO" id="GO:0005634">
    <property type="term" value="C:nucleus"/>
    <property type="evidence" value="ECO:0007669"/>
    <property type="project" value="UniProtKB-SubCell"/>
</dbReference>
<feature type="region of interest" description="Disordered" evidence="5">
    <location>
        <begin position="922"/>
        <end position="941"/>
    </location>
</feature>
<evidence type="ECO:0000256" key="1">
    <source>
        <dbReference type="ARBA" id="ARBA00004123"/>
    </source>
</evidence>
<evidence type="ECO:0000259" key="6">
    <source>
        <dbReference type="Pfam" id="PF10497"/>
    </source>
</evidence>
<protein>
    <recommendedName>
        <fullName evidence="6">Zinc-finger domain-containing protein</fullName>
    </recommendedName>
</protein>
<feature type="domain" description="Zinc-finger" evidence="6">
    <location>
        <begin position="1065"/>
        <end position="1128"/>
    </location>
</feature>
<dbReference type="InParanoid" id="A0A0C2TEH2"/>
<keyword evidence="2" id="KW-0805">Transcription regulation</keyword>
<feature type="compositionally biased region" description="Acidic residues" evidence="5">
    <location>
        <begin position="1166"/>
        <end position="1188"/>
    </location>
</feature>
<gene>
    <name evidence="7" type="ORF">M378DRAFT_162173</name>
</gene>
<feature type="compositionally biased region" description="Basic and acidic residues" evidence="5">
    <location>
        <begin position="847"/>
        <end position="857"/>
    </location>
</feature>